<evidence type="ECO:0000313" key="3">
    <source>
        <dbReference type="Proteomes" id="UP000547209"/>
    </source>
</evidence>
<dbReference type="InterPro" id="IPR016181">
    <property type="entry name" value="Acyl_CoA_acyltransferase"/>
</dbReference>
<feature type="domain" description="N-acetyltransferase" evidence="1">
    <location>
        <begin position="4"/>
        <end position="153"/>
    </location>
</feature>
<evidence type="ECO:0000313" key="2">
    <source>
        <dbReference type="EMBL" id="MBB6672756.1"/>
    </source>
</evidence>
<dbReference type="PROSITE" id="PS51186">
    <property type="entry name" value="GNAT"/>
    <property type="match status" value="1"/>
</dbReference>
<dbReference type="Gene3D" id="3.40.630.30">
    <property type="match status" value="1"/>
</dbReference>
<sequence>MRFETYDRLEERIWPEARRLYHQAFPEGRKPDGIIEAMFARKLSLLHIGETDGLVAAMAITGVIRPANALLIDYLAVRPDRQGEGLGTAFVEAMKTWAKDEQGLDGLILEAESDPTPANERRIRFWRRCGFIATAYVHQYIWVPEPYRAMYLPFGEAPNLPRDGEALFRHIGAFHRRSFRKP</sequence>
<dbReference type="RefSeq" id="WP_185670606.1">
    <property type="nucleotide sequence ID" value="NZ_JACJVP010000030.1"/>
</dbReference>
<keyword evidence="2" id="KW-0808">Transferase</keyword>
<dbReference type="Proteomes" id="UP000547209">
    <property type="component" value="Unassembled WGS sequence"/>
</dbReference>
<dbReference type="AlphaFoldDB" id="A0A7X0RSJ7"/>
<evidence type="ECO:0000259" key="1">
    <source>
        <dbReference type="PROSITE" id="PS51186"/>
    </source>
</evidence>
<protein>
    <submittedName>
        <fullName evidence="2">GNAT family N-acetyltransferase</fullName>
    </submittedName>
</protein>
<organism evidence="2 3">
    <name type="scientific">Cohnella nanjingensis</name>
    <dbReference type="NCBI Taxonomy" id="1387779"/>
    <lineage>
        <taxon>Bacteria</taxon>
        <taxon>Bacillati</taxon>
        <taxon>Bacillota</taxon>
        <taxon>Bacilli</taxon>
        <taxon>Bacillales</taxon>
        <taxon>Paenibacillaceae</taxon>
        <taxon>Cohnella</taxon>
    </lineage>
</organism>
<dbReference type="GO" id="GO:0016747">
    <property type="term" value="F:acyltransferase activity, transferring groups other than amino-acyl groups"/>
    <property type="evidence" value="ECO:0007669"/>
    <property type="project" value="InterPro"/>
</dbReference>
<dbReference type="Pfam" id="PF00583">
    <property type="entry name" value="Acetyltransf_1"/>
    <property type="match status" value="1"/>
</dbReference>
<keyword evidence="3" id="KW-1185">Reference proteome</keyword>
<gene>
    <name evidence="2" type="ORF">H7C19_18905</name>
</gene>
<comment type="caution">
    <text evidence="2">The sequence shown here is derived from an EMBL/GenBank/DDBJ whole genome shotgun (WGS) entry which is preliminary data.</text>
</comment>
<accession>A0A7X0RSJ7</accession>
<name>A0A7X0RSJ7_9BACL</name>
<reference evidence="2 3" key="1">
    <citation type="submission" date="2020-08" db="EMBL/GenBank/DDBJ databases">
        <title>Cohnella phylogeny.</title>
        <authorList>
            <person name="Dunlap C."/>
        </authorList>
    </citation>
    <scope>NUCLEOTIDE SEQUENCE [LARGE SCALE GENOMIC DNA]</scope>
    <source>
        <strain evidence="2 3">DSM 28246</strain>
    </source>
</reference>
<proteinExistence type="predicted"/>
<dbReference type="CDD" id="cd04301">
    <property type="entry name" value="NAT_SF"/>
    <property type="match status" value="1"/>
</dbReference>
<dbReference type="SUPFAM" id="SSF55729">
    <property type="entry name" value="Acyl-CoA N-acyltransferases (Nat)"/>
    <property type="match status" value="1"/>
</dbReference>
<dbReference type="EMBL" id="JACJVP010000030">
    <property type="protein sequence ID" value="MBB6672756.1"/>
    <property type="molecule type" value="Genomic_DNA"/>
</dbReference>
<dbReference type="InterPro" id="IPR000182">
    <property type="entry name" value="GNAT_dom"/>
</dbReference>